<gene>
    <name evidence="1" type="ORF">AVDCRST_MAG47-1139</name>
</gene>
<dbReference type="Pfam" id="PF04655">
    <property type="entry name" value="APH_6_hur"/>
    <property type="match status" value="1"/>
</dbReference>
<dbReference type="SUPFAM" id="SSF56112">
    <property type="entry name" value="Protein kinase-like (PK-like)"/>
    <property type="match status" value="1"/>
</dbReference>
<proteinExistence type="predicted"/>
<organism evidence="1">
    <name type="scientific">uncultured Nocardioidaceae bacterium</name>
    <dbReference type="NCBI Taxonomy" id="253824"/>
    <lineage>
        <taxon>Bacteria</taxon>
        <taxon>Bacillati</taxon>
        <taxon>Actinomycetota</taxon>
        <taxon>Actinomycetes</taxon>
        <taxon>Propionibacteriales</taxon>
        <taxon>Nocardioidaceae</taxon>
        <taxon>environmental samples</taxon>
    </lineage>
</organism>
<name>A0A6J4MVR0_9ACTN</name>
<dbReference type="GO" id="GO:0019748">
    <property type="term" value="P:secondary metabolic process"/>
    <property type="evidence" value="ECO:0007669"/>
    <property type="project" value="InterPro"/>
</dbReference>
<reference evidence="1" key="1">
    <citation type="submission" date="2020-02" db="EMBL/GenBank/DDBJ databases">
        <authorList>
            <person name="Meier V. D."/>
        </authorList>
    </citation>
    <scope>NUCLEOTIDE SEQUENCE</scope>
    <source>
        <strain evidence="1">AVDCRST_MAG47</strain>
    </source>
</reference>
<evidence type="ECO:0000313" key="1">
    <source>
        <dbReference type="EMBL" id="CAA9370177.1"/>
    </source>
</evidence>
<protein>
    <submittedName>
        <fullName evidence="1">Weak similarity to aminoglycoside phosphotransferase</fullName>
    </submittedName>
</protein>
<sequence>MIPLELPAGVLAMTARGDDWSAWVAALPGTFRGVLEEWQLTLDGPLNHGYCSMVAPVRTASGRPAVLKVGFPDRESEHEALALQHWHGNGAVQLLRADPHRRAMLLERLHEETLSELWDLEACEVVGERYARLHIPAPPQPRRLSAELGRWQGQLQALPRNAPIPRRMVEQCLAITRDLVDDPVTDGVLLHGDLHYDNVLAADREPWLVIDPKPLSGDPHFEPAPMLWNRWDEVVGSGDVRNAVRRRFHTIVDAAGLDEDRARDWAVLRVVLNAVWELEERTPDPTGITRSITIAKAVQE</sequence>
<dbReference type="Gene3D" id="3.90.1200.10">
    <property type="match status" value="1"/>
</dbReference>
<accession>A0A6J4MVR0</accession>
<dbReference type="GO" id="GO:0016773">
    <property type="term" value="F:phosphotransferase activity, alcohol group as acceptor"/>
    <property type="evidence" value="ECO:0007669"/>
    <property type="project" value="InterPro"/>
</dbReference>
<dbReference type="EMBL" id="CADCUK010000080">
    <property type="protein sequence ID" value="CAA9370177.1"/>
    <property type="molecule type" value="Genomic_DNA"/>
</dbReference>
<keyword evidence="1" id="KW-0808">Transferase</keyword>
<dbReference type="InterPro" id="IPR011009">
    <property type="entry name" value="Kinase-like_dom_sf"/>
</dbReference>
<dbReference type="InterPro" id="IPR006748">
    <property type="entry name" value="NH2Glyco/OHUrea_AB-resist_kin"/>
</dbReference>
<dbReference type="AlphaFoldDB" id="A0A6J4MVR0"/>